<comment type="cofactor">
    <cofactor evidence="2">
        <name>a divalent metal cation</name>
        <dbReference type="ChEBI" id="CHEBI:60240"/>
    </cofactor>
</comment>
<evidence type="ECO:0000313" key="5">
    <source>
        <dbReference type="Proteomes" id="UP000886757"/>
    </source>
</evidence>
<dbReference type="GO" id="GO:0016787">
    <property type="term" value="F:hydrolase activity"/>
    <property type="evidence" value="ECO:0007669"/>
    <property type="project" value="UniProtKB-UniRule"/>
</dbReference>
<dbReference type="EMBL" id="DVGK01000022">
    <property type="protein sequence ID" value="HIR12551.1"/>
    <property type="molecule type" value="Genomic_DNA"/>
</dbReference>
<dbReference type="NCBIfam" id="TIGR00040">
    <property type="entry name" value="yfcE"/>
    <property type="match status" value="1"/>
</dbReference>
<evidence type="ECO:0000256" key="2">
    <source>
        <dbReference type="RuleBase" id="RU362039"/>
    </source>
</evidence>
<dbReference type="Proteomes" id="UP000886757">
    <property type="component" value="Unassembled WGS sequence"/>
</dbReference>
<proteinExistence type="inferred from homology"/>
<evidence type="ECO:0000259" key="3">
    <source>
        <dbReference type="Pfam" id="PF12850"/>
    </source>
</evidence>
<comment type="similarity">
    <text evidence="1 2">Belongs to the metallophosphoesterase superfamily. YfcE family.</text>
</comment>
<name>A0A9D1A9R0_9FIRM</name>
<dbReference type="AlphaFoldDB" id="A0A9D1A9R0"/>
<organism evidence="4 5">
    <name type="scientific">Candidatus Choladousia intestinavium</name>
    <dbReference type="NCBI Taxonomy" id="2840727"/>
    <lineage>
        <taxon>Bacteria</taxon>
        <taxon>Bacillati</taxon>
        <taxon>Bacillota</taxon>
        <taxon>Clostridia</taxon>
        <taxon>Lachnospirales</taxon>
        <taxon>Lachnospiraceae</taxon>
        <taxon>Lachnospiraceae incertae sedis</taxon>
        <taxon>Candidatus Choladousia</taxon>
    </lineage>
</organism>
<dbReference type="EC" id="3.1.4.-" evidence="2"/>
<reference evidence="4" key="2">
    <citation type="journal article" date="2021" name="PeerJ">
        <title>Extensive microbial diversity within the chicken gut microbiome revealed by metagenomics and culture.</title>
        <authorList>
            <person name="Gilroy R."/>
            <person name="Ravi A."/>
            <person name="Getino M."/>
            <person name="Pursley I."/>
            <person name="Horton D.L."/>
            <person name="Alikhan N.F."/>
            <person name="Baker D."/>
            <person name="Gharbi K."/>
            <person name="Hall N."/>
            <person name="Watson M."/>
            <person name="Adriaenssens E.M."/>
            <person name="Foster-Nyarko E."/>
            <person name="Jarju S."/>
            <person name="Secka A."/>
            <person name="Antonio M."/>
            <person name="Oren A."/>
            <person name="Chaudhuri R.R."/>
            <person name="La Ragione R."/>
            <person name="Hildebrand F."/>
            <person name="Pallen M.J."/>
        </authorList>
    </citation>
    <scope>NUCLEOTIDE SEQUENCE</scope>
    <source>
        <strain evidence="4">ChiSjej4B22-8148</strain>
    </source>
</reference>
<comment type="caution">
    <text evidence="4">The sequence shown here is derived from an EMBL/GenBank/DDBJ whole genome shotgun (WGS) entry which is preliminary data.</text>
</comment>
<dbReference type="InterPro" id="IPR000979">
    <property type="entry name" value="Phosphodiesterase_MJ0936/Vps29"/>
</dbReference>
<dbReference type="GO" id="GO:0046872">
    <property type="term" value="F:metal ion binding"/>
    <property type="evidence" value="ECO:0007669"/>
    <property type="project" value="UniProtKB-KW"/>
</dbReference>
<evidence type="ECO:0000256" key="1">
    <source>
        <dbReference type="ARBA" id="ARBA00008950"/>
    </source>
</evidence>
<dbReference type="InterPro" id="IPR024654">
    <property type="entry name" value="Calcineurin-like_PHP_lpxH"/>
</dbReference>
<dbReference type="InterPro" id="IPR029052">
    <property type="entry name" value="Metallo-depent_PP-like"/>
</dbReference>
<reference evidence="4" key="1">
    <citation type="submission" date="2020-10" db="EMBL/GenBank/DDBJ databases">
        <authorList>
            <person name="Gilroy R."/>
        </authorList>
    </citation>
    <scope>NUCLEOTIDE SEQUENCE</scope>
    <source>
        <strain evidence="4">ChiSjej4B22-8148</strain>
    </source>
</reference>
<protein>
    <recommendedName>
        <fullName evidence="2">Phosphoesterase</fullName>
        <ecNumber evidence="2">3.1.4.-</ecNumber>
    </recommendedName>
</protein>
<accession>A0A9D1A9R0</accession>
<gene>
    <name evidence="4" type="ORF">IAB31_01350</name>
</gene>
<sequence>MRILVVSDTHGREENLELILSQMPMPDHVIHLGDSEGGEDYIREIITCPLHIVAGNCDFFSHLPKVDIVEIGGYRIMLTHGHYYYVSVGTRDLVEDAKANGCNVVMFGHTHRPFINQDDPELTILNPGSLSFPRQEGRRPSFIMMEIGEDGIARYKIHYL</sequence>
<dbReference type="Gene3D" id="3.60.21.10">
    <property type="match status" value="1"/>
</dbReference>
<feature type="domain" description="Calcineurin-like phosphoesterase" evidence="3">
    <location>
        <begin position="1"/>
        <end position="148"/>
    </location>
</feature>
<keyword evidence="2" id="KW-0479">Metal-binding</keyword>
<dbReference type="Pfam" id="PF12850">
    <property type="entry name" value="Metallophos_2"/>
    <property type="match status" value="1"/>
</dbReference>
<evidence type="ECO:0000313" key="4">
    <source>
        <dbReference type="EMBL" id="HIR12551.1"/>
    </source>
</evidence>
<dbReference type="PANTHER" id="PTHR11124">
    <property type="entry name" value="VACUOLAR SORTING PROTEIN VPS29"/>
    <property type="match status" value="1"/>
</dbReference>
<dbReference type="SUPFAM" id="SSF56300">
    <property type="entry name" value="Metallo-dependent phosphatases"/>
    <property type="match status" value="1"/>
</dbReference>